<dbReference type="Pfam" id="PF07690">
    <property type="entry name" value="MFS_1"/>
    <property type="match status" value="1"/>
</dbReference>
<evidence type="ECO:0000256" key="6">
    <source>
        <dbReference type="ARBA" id="ARBA00023136"/>
    </source>
</evidence>
<proteinExistence type="predicted"/>
<dbReference type="EMBL" id="BJHW01000001">
    <property type="protein sequence ID" value="GDY55391.1"/>
    <property type="molecule type" value="Genomic_DNA"/>
</dbReference>
<keyword evidence="4 7" id="KW-0812">Transmembrane</keyword>
<evidence type="ECO:0000256" key="3">
    <source>
        <dbReference type="ARBA" id="ARBA00022475"/>
    </source>
</evidence>
<dbReference type="InterPro" id="IPR050171">
    <property type="entry name" value="MFS_Transporters"/>
</dbReference>
<comment type="subcellular location">
    <subcellularLocation>
        <location evidence="1">Cell membrane</location>
        <topology evidence="1">Multi-pass membrane protein</topology>
    </subcellularLocation>
</comment>
<comment type="caution">
    <text evidence="8">The sequence shown here is derived from an EMBL/GenBank/DDBJ whole genome shotgun (WGS) entry which is preliminary data.</text>
</comment>
<evidence type="ECO:0000256" key="1">
    <source>
        <dbReference type="ARBA" id="ARBA00004651"/>
    </source>
</evidence>
<feature type="transmembrane region" description="Helical" evidence="7">
    <location>
        <begin position="40"/>
        <end position="63"/>
    </location>
</feature>
<dbReference type="PANTHER" id="PTHR23517:SF2">
    <property type="entry name" value="MULTIDRUG RESISTANCE PROTEIN MDTH"/>
    <property type="match status" value="1"/>
</dbReference>
<evidence type="ECO:0000256" key="4">
    <source>
        <dbReference type="ARBA" id="ARBA00022692"/>
    </source>
</evidence>
<keyword evidence="6 7" id="KW-0472">Membrane</keyword>
<dbReference type="InterPro" id="IPR011701">
    <property type="entry name" value="MFS"/>
</dbReference>
<dbReference type="PANTHER" id="PTHR23517">
    <property type="entry name" value="RESISTANCE PROTEIN MDTM, PUTATIVE-RELATED-RELATED"/>
    <property type="match status" value="1"/>
</dbReference>
<dbReference type="GO" id="GO:0022857">
    <property type="term" value="F:transmembrane transporter activity"/>
    <property type="evidence" value="ECO:0007669"/>
    <property type="project" value="InterPro"/>
</dbReference>
<organism evidence="8 9">
    <name type="scientific">Streptomyces violaceusniger</name>
    <dbReference type="NCBI Taxonomy" id="68280"/>
    <lineage>
        <taxon>Bacteria</taxon>
        <taxon>Bacillati</taxon>
        <taxon>Actinomycetota</taxon>
        <taxon>Actinomycetes</taxon>
        <taxon>Kitasatosporales</taxon>
        <taxon>Streptomycetaceae</taxon>
        <taxon>Streptomyces</taxon>
        <taxon>Streptomyces violaceusniger group</taxon>
    </lineage>
</organism>
<dbReference type="Gene3D" id="1.20.1250.20">
    <property type="entry name" value="MFS general substrate transporter like domains"/>
    <property type="match status" value="1"/>
</dbReference>
<gene>
    <name evidence="8" type="ORF">SVIO_060140</name>
</gene>
<evidence type="ECO:0000256" key="5">
    <source>
        <dbReference type="ARBA" id="ARBA00022989"/>
    </source>
</evidence>
<sequence length="119" mass="12695">MTTAMGAALRRIQLGNALSAFGNGFTVPFLFVYVAQVRDLGANTAGMVLATFAVAALAVLPFIGRVIDRRGPQSVAVAGAVAAAVGSMGSAWRRASRWSSPRPECWARASRPYSRRWPR</sequence>
<evidence type="ECO:0000256" key="2">
    <source>
        <dbReference type="ARBA" id="ARBA00022448"/>
    </source>
</evidence>
<evidence type="ECO:0000313" key="8">
    <source>
        <dbReference type="EMBL" id="GDY55391.1"/>
    </source>
</evidence>
<keyword evidence="5 7" id="KW-1133">Transmembrane helix</keyword>
<name>A0A4D4L1B6_STRVO</name>
<dbReference type="GO" id="GO:0005886">
    <property type="term" value="C:plasma membrane"/>
    <property type="evidence" value="ECO:0007669"/>
    <property type="project" value="UniProtKB-SubCell"/>
</dbReference>
<dbReference type="InterPro" id="IPR036259">
    <property type="entry name" value="MFS_trans_sf"/>
</dbReference>
<dbReference type="AlphaFoldDB" id="A0A4D4L1B6"/>
<evidence type="ECO:0000256" key="7">
    <source>
        <dbReference type="SAM" id="Phobius"/>
    </source>
</evidence>
<protein>
    <recommendedName>
        <fullName evidence="10">Major facilitator superfamily (MFS) profile domain-containing protein</fullName>
    </recommendedName>
</protein>
<feature type="transmembrane region" description="Helical" evidence="7">
    <location>
        <begin position="12"/>
        <end position="34"/>
    </location>
</feature>
<keyword evidence="3" id="KW-1003">Cell membrane</keyword>
<keyword evidence="2" id="KW-0813">Transport</keyword>
<accession>A0A4D4L1B6</accession>
<dbReference type="Proteomes" id="UP000301309">
    <property type="component" value="Unassembled WGS sequence"/>
</dbReference>
<evidence type="ECO:0008006" key="10">
    <source>
        <dbReference type="Google" id="ProtNLM"/>
    </source>
</evidence>
<keyword evidence="9" id="KW-1185">Reference proteome</keyword>
<evidence type="ECO:0000313" key="9">
    <source>
        <dbReference type="Proteomes" id="UP000301309"/>
    </source>
</evidence>
<reference evidence="8 9" key="1">
    <citation type="journal article" date="2020" name="Int. J. Syst. Evol. Microbiol.">
        <title>Reclassification of Streptomyces castelarensis and Streptomyces sporoclivatus as later heterotypic synonyms of Streptomyces antimycoticus.</title>
        <authorList>
            <person name="Komaki H."/>
            <person name="Tamura T."/>
        </authorList>
    </citation>
    <scope>NUCLEOTIDE SEQUENCE [LARGE SCALE GENOMIC DNA]</scope>
    <source>
        <strain evidence="8 9">NBRC 13459</strain>
    </source>
</reference>
<dbReference type="SUPFAM" id="SSF103473">
    <property type="entry name" value="MFS general substrate transporter"/>
    <property type="match status" value="1"/>
</dbReference>